<evidence type="ECO:0000256" key="1">
    <source>
        <dbReference type="SAM" id="Phobius"/>
    </source>
</evidence>
<keyword evidence="1" id="KW-0812">Transmembrane</keyword>
<dbReference type="EMBL" id="CAJZCX010000010">
    <property type="protein sequence ID" value="CAG9479592.1"/>
    <property type="molecule type" value="Genomic_DNA"/>
</dbReference>
<reference evidence="2" key="1">
    <citation type="submission" date="2021-09" db="EMBL/GenBank/DDBJ databases">
        <authorList>
            <consortium name="Pathogen Informatics"/>
        </authorList>
    </citation>
    <scope>NUCLEOTIDE SEQUENCE</scope>
    <source>
        <strain evidence="2">PvW1</strain>
    </source>
</reference>
<dbReference type="Proteomes" id="UP000779233">
    <property type="component" value="Unassembled WGS sequence"/>
</dbReference>
<comment type="caution">
    <text evidence="2">The sequence shown here is derived from an EMBL/GenBank/DDBJ whole genome shotgun (WGS) entry which is preliminary data.</text>
</comment>
<protein>
    <submittedName>
        <fullName evidence="2">(malaria parasite P. vivax) hypothetical protein</fullName>
    </submittedName>
</protein>
<evidence type="ECO:0000313" key="3">
    <source>
        <dbReference type="Proteomes" id="UP000779233"/>
    </source>
</evidence>
<name>A0A8S4HIL2_PLAVI</name>
<dbReference type="Pfam" id="PF05795">
    <property type="entry name" value="Plasmodium_Vir"/>
    <property type="match status" value="1"/>
</dbReference>
<accession>A0A8S4HIL2</accession>
<keyword evidence="1" id="KW-0472">Membrane</keyword>
<dbReference type="AlphaFoldDB" id="A0A8S4HIL2"/>
<dbReference type="InterPro" id="IPR008780">
    <property type="entry name" value="Plasmodium_Vir"/>
</dbReference>
<dbReference type="VEuPathDB" id="PlasmoDB:PVPAM_050009700"/>
<evidence type="ECO:0000313" key="2">
    <source>
        <dbReference type="EMBL" id="CAG9479592.1"/>
    </source>
</evidence>
<keyword evidence="1" id="KW-1133">Transmembrane helix</keyword>
<gene>
    <name evidence="2" type="ORF">PVW1_050007300</name>
</gene>
<sequence>MSPIPDNKFLQPYQQYKAFYDNASIQTQDFSEGYCSDINTELEPSAFNGCINVKSVCKIIVKYMFKLKGKDHNTITEGCKYLYYFIYDKLLENKCNNSNEYSLFQILLKYSCSKVKWDRCGDFIKSMYKDLFDKHNNLIHLYGIFKELQSLDDTTSSEYCSKAFNCVKEYDRYIQPCFGGVSNNYCHELKKFKGEYEQIMKDVMCGNVPNILTSAEGISVASIISFHIITMLIVSVILYFVYKFTPFGPWLKLRLKRKKKVSNNIYHESNGYSHASKSSDINLKKILYNIAYNSSQHS</sequence>
<feature type="transmembrane region" description="Helical" evidence="1">
    <location>
        <begin position="218"/>
        <end position="242"/>
    </location>
</feature>
<organism evidence="2 3">
    <name type="scientific">Plasmodium vivax</name>
    <name type="common">malaria parasite P. vivax</name>
    <dbReference type="NCBI Taxonomy" id="5855"/>
    <lineage>
        <taxon>Eukaryota</taxon>
        <taxon>Sar</taxon>
        <taxon>Alveolata</taxon>
        <taxon>Apicomplexa</taxon>
        <taxon>Aconoidasida</taxon>
        <taxon>Haemosporida</taxon>
        <taxon>Plasmodiidae</taxon>
        <taxon>Plasmodium</taxon>
        <taxon>Plasmodium (Plasmodium)</taxon>
    </lineage>
</organism>
<proteinExistence type="predicted"/>